<keyword evidence="1" id="KW-0175">Coiled coil</keyword>
<dbReference type="Proteomes" id="UP000190625">
    <property type="component" value="Unassembled WGS sequence"/>
</dbReference>
<dbReference type="STRING" id="142842.SAMN02745118_01795"/>
<feature type="coiled-coil region" evidence="1">
    <location>
        <begin position="99"/>
        <end position="126"/>
    </location>
</feature>
<reference evidence="3" key="1">
    <citation type="submission" date="2017-02" db="EMBL/GenBank/DDBJ databases">
        <authorList>
            <person name="Varghese N."/>
            <person name="Submissions S."/>
        </authorList>
    </citation>
    <scope>NUCLEOTIDE SEQUENCE [LARGE SCALE GENOMIC DNA]</scope>
    <source>
        <strain evidence="3">ATCC BAA-73</strain>
    </source>
</reference>
<evidence type="ECO:0000256" key="1">
    <source>
        <dbReference type="SAM" id="Coils"/>
    </source>
</evidence>
<sequence length="176" mass="20695">MDGIIKYLIGWKNSQKVFGRLEMLIKTYNLVSKDERLSSFKFSPGKRRTGRNPMYCAFAATSFAGEDYFILRLVKRQSDKFSIGFCPDYGKQDKKDDDIKPFRERRKQIEQAIKEVKKENPKILNKVPFPETDAKGRTHAYKGFERKVIKPKTAEDLAEEFIITVLEWQELFKRII</sequence>
<keyword evidence="3" id="KW-1185">Reference proteome</keyword>
<organism evidence="2 3">
    <name type="scientific">Selenihalanaerobacter shriftii</name>
    <dbReference type="NCBI Taxonomy" id="142842"/>
    <lineage>
        <taxon>Bacteria</taxon>
        <taxon>Bacillati</taxon>
        <taxon>Bacillota</taxon>
        <taxon>Clostridia</taxon>
        <taxon>Halanaerobiales</taxon>
        <taxon>Halobacteroidaceae</taxon>
        <taxon>Selenihalanaerobacter</taxon>
    </lineage>
</organism>
<gene>
    <name evidence="2" type="ORF">SAMN02745118_01795</name>
</gene>
<proteinExistence type="predicted"/>
<evidence type="ECO:0000313" key="3">
    <source>
        <dbReference type="Proteomes" id="UP000190625"/>
    </source>
</evidence>
<protein>
    <submittedName>
        <fullName evidence="2">Uncharacterized protein</fullName>
    </submittedName>
</protein>
<name>A0A1T4NGU3_9FIRM</name>
<evidence type="ECO:0000313" key="2">
    <source>
        <dbReference type="EMBL" id="SJZ77958.1"/>
    </source>
</evidence>
<dbReference type="RefSeq" id="WP_078810253.1">
    <property type="nucleotide sequence ID" value="NZ_FUWM01000014.1"/>
</dbReference>
<dbReference type="EMBL" id="FUWM01000014">
    <property type="protein sequence ID" value="SJZ77958.1"/>
    <property type="molecule type" value="Genomic_DNA"/>
</dbReference>
<accession>A0A1T4NGU3</accession>
<dbReference type="AlphaFoldDB" id="A0A1T4NGU3"/>